<protein>
    <recommendedName>
        <fullName evidence="4">O-GlcNAc transferase C-terminal domain-containing protein</fullName>
    </recommendedName>
</protein>
<proteinExistence type="predicted"/>
<evidence type="ECO:0000313" key="3">
    <source>
        <dbReference type="Proteomes" id="UP000002630"/>
    </source>
</evidence>
<dbReference type="Proteomes" id="UP000002630">
    <property type="component" value="Linkage Group LG22"/>
</dbReference>
<name>D7FK41_ECTSI</name>
<dbReference type="eggNOG" id="ENOG502S40I">
    <property type="taxonomic scope" value="Eukaryota"/>
</dbReference>
<dbReference type="GO" id="GO:0006493">
    <property type="term" value="P:protein O-linked glycosylation"/>
    <property type="evidence" value="ECO:0007669"/>
    <property type="project" value="TreeGrafter"/>
</dbReference>
<dbReference type="OrthoDB" id="9991317at2759"/>
<feature type="compositionally biased region" description="Polar residues" evidence="1">
    <location>
        <begin position="151"/>
        <end position="162"/>
    </location>
</feature>
<organism evidence="2 3">
    <name type="scientific">Ectocarpus siliculosus</name>
    <name type="common">Brown alga</name>
    <name type="synonym">Conferva siliculosa</name>
    <dbReference type="NCBI Taxonomy" id="2880"/>
    <lineage>
        <taxon>Eukaryota</taxon>
        <taxon>Sar</taxon>
        <taxon>Stramenopiles</taxon>
        <taxon>Ochrophyta</taxon>
        <taxon>PX clade</taxon>
        <taxon>Phaeophyceae</taxon>
        <taxon>Ectocarpales</taxon>
        <taxon>Ectocarpaceae</taxon>
        <taxon>Ectocarpus</taxon>
    </lineage>
</organism>
<feature type="region of interest" description="Disordered" evidence="1">
    <location>
        <begin position="141"/>
        <end position="205"/>
    </location>
</feature>
<keyword evidence="3" id="KW-1185">Reference proteome</keyword>
<evidence type="ECO:0008006" key="4">
    <source>
        <dbReference type="Google" id="ProtNLM"/>
    </source>
</evidence>
<dbReference type="EMBL" id="FN648001">
    <property type="protein sequence ID" value="CBJ29251.1"/>
    <property type="molecule type" value="Genomic_DNA"/>
</dbReference>
<reference evidence="2 3" key="1">
    <citation type="journal article" date="2010" name="Nature">
        <title>The Ectocarpus genome and the independent evolution of multicellularity in brown algae.</title>
        <authorList>
            <person name="Cock J.M."/>
            <person name="Sterck L."/>
            <person name="Rouze P."/>
            <person name="Scornet D."/>
            <person name="Allen A.E."/>
            <person name="Amoutzias G."/>
            <person name="Anthouard V."/>
            <person name="Artiguenave F."/>
            <person name="Aury J.M."/>
            <person name="Badger J.H."/>
            <person name="Beszteri B."/>
            <person name="Billiau K."/>
            <person name="Bonnet E."/>
            <person name="Bothwell J.H."/>
            <person name="Bowler C."/>
            <person name="Boyen C."/>
            <person name="Brownlee C."/>
            <person name="Carrano C.J."/>
            <person name="Charrier B."/>
            <person name="Cho G.Y."/>
            <person name="Coelho S.M."/>
            <person name="Collen J."/>
            <person name="Corre E."/>
            <person name="Da Silva C."/>
            <person name="Delage L."/>
            <person name="Delaroque N."/>
            <person name="Dittami S.M."/>
            <person name="Doulbeau S."/>
            <person name="Elias M."/>
            <person name="Farnham G."/>
            <person name="Gachon C.M."/>
            <person name="Gschloessl B."/>
            <person name="Heesch S."/>
            <person name="Jabbari K."/>
            <person name="Jubin C."/>
            <person name="Kawai H."/>
            <person name="Kimura K."/>
            <person name="Kloareg B."/>
            <person name="Kupper F.C."/>
            <person name="Lang D."/>
            <person name="Le Bail A."/>
            <person name="Leblanc C."/>
            <person name="Lerouge P."/>
            <person name="Lohr M."/>
            <person name="Lopez P.J."/>
            <person name="Martens C."/>
            <person name="Maumus F."/>
            <person name="Michel G."/>
            <person name="Miranda-Saavedra D."/>
            <person name="Morales J."/>
            <person name="Moreau H."/>
            <person name="Motomura T."/>
            <person name="Nagasato C."/>
            <person name="Napoli C.A."/>
            <person name="Nelson D.R."/>
            <person name="Nyvall-Collen P."/>
            <person name="Peters A.F."/>
            <person name="Pommier C."/>
            <person name="Potin P."/>
            <person name="Poulain J."/>
            <person name="Quesneville H."/>
            <person name="Read B."/>
            <person name="Rensing S.A."/>
            <person name="Ritter A."/>
            <person name="Rousvoal S."/>
            <person name="Samanta M."/>
            <person name="Samson G."/>
            <person name="Schroeder D.C."/>
            <person name="Segurens B."/>
            <person name="Strittmatter M."/>
            <person name="Tonon T."/>
            <person name="Tregear J.W."/>
            <person name="Valentin K."/>
            <person name="von Dassow P."/>
            <person name="Yamagishi T."/>
            <person name="Van de Peer Y."/>
            <person name="Wincker P."/>
        </authorList>
    </citation>
    <scope>NUCLEOTIDE SEQUENCE [LARGE SCALE GENOMIC DNA]</scope>
    <source>
        <strain evidence="3">Ec32 / CCAP1310/4</strain>
    </source>
</reference>
<dbReference type="PANTHER" id="PTHR44998">
    <property type="match status" value="1"/>
</dbReference>
<sequence>MLLEGVILHLPRPRFRITVCAIGGQPSSSLRTGADKVVTLSNTVAGARIALEELKLDVLIFADTTCEPVSHFLALGRVAPIQAAFWGTPITTGSPNIDYFLSADVMEHPDRTTMLPDDDPYSEQVVLFGGQGIWYPTPVLPSELAPPPRPQTSSGAASTTAVLPTPQAPIPAPETASWSASRDTITAKGGVSAAEMESSWGGPASDRALETYHAAPTRASRERARSVLRAELKNRIGIDQNSVVYMCAQSLFKLHPDFDLAVKGVLEASGSNHLVFTAGRRQQWTSIFQARLTSTLGDDVMTRVFFVPRTVSGAAFSSLLASADVVLHPFPFGGSKTSADALAVGVPTVSMAGKYVAGRMAQSFYKTMGMQQLRATCYEARPGVRISQAYHRSN</sequence>
<dbReference type="Gene3D" id="3.40.50.2000">
    <property type="entry name" value="Glycogen Phosphorylase B"/>
    <property type="match status" value="1"/>
</dbReference>
<dbReference type="GO" id="GO:0016757">
    <property type="term" value="F:glycosyltransferase activity"/>
    <property type="evidence" value="ECO:0007669"/>
    <property type="project" value="TreeGrafter"/>
</dbReference>
<accession>D7FK41</accession>
<evidence type="ECO:0000313" key="2">
    <source>
        <dbReference type="EMBL" id="CBJ29251.1"/>
    </source>
</evidence>
<dbReference type="PANTHER" id="PTHR44998:SF1">
    <property type="entry name" value="UDP-N-ACETYLGLUCOSAMINE--PEPTIDE N-ACETYLGLUCOSAMINYLTRANSFERASE 110 KDA SUBUNIT"/>
    <property type="match status" value="1"/>
</dbReference>
<evidence type="ECO:0000256" key="1">
    <source>
        <dbReference type="SAM" id="MobiDB-lite"/>
    </source>
</evidence>
<dbReference type="OMA" id="FRITVCA"/>
<gene>
    <name evidence="2" type="ORF">Esi_0140_0041</name>
</gene>
<dbReference type="InParanoid" id="D7FK41"/>
<dbReference type="Gene3D" id="3.40.50.11380">
    <property type="match status" value="1"/>
</dbReference>
<dbReference type="EMBL" id="FN649747">
    <property type="protein sequence ID" value="CBJ29251.1"/>
    <property type="molecule type" value="Genomic_DNA"/>
</dbReference>
<dbReference type="STRING" id="2880.D7FK41"/>
<dbReference type="AlphaFoldDB" id="D7FK41"/>